<keyword evidence="2" id="KW-1185">Reference proteome</keyword>
<evidence type="ECO:0000313" key="1">
    <source>
        <dbReference type="EMBL" id="KAI3721636.1"/>
    </source>
</evidence>
<accession>A0ACB9BIE8</accession>
<sequence length="83" mass="9383">MRDILVKGTHARGLVRGPHRKGWWFLAVQRASIPFAPINSYPLTCNQIVSLSFFPKSLSGSEDFDSFLPSRKELRDGDLSIHI</sequence>
<comment type="caution">
    <text evidence="1">The sequence shown here is derived from an EMBL/GenBank/DDBJ whole genome shotgun (WGS) entry which is preliminary data.</text>
</comment>
<reference evidence="1 2" key="2">
    <citation type="journal article" date="2022" name="Mol. Ecol. Resour.">
        <title>The genomes of chicory, endive, great burdock and yacon provide insights into Asteraceae paleo-polyploidization history and plant inulin production.</title>
        <authorList>
            <person name="Fan W."/>
            <person name="Wang S."/>
            <person name="Wang H."/>
            <person name="Wang A."/>
            <person name="Jiang F."/>
            <person name="Liu H."/>
            <person name="Zhao H."/>
            <person name="Xu D."/>
            <person name="Zhang Y."/>
        </authorList>
    </citation>
    <scope>NUCLEOTIDE SEQUENCE [LARGE SCALE GENOMIC DNA]</scope>
    <source>
        <strain evidence="2">cv. Punajuju</strain>
        <tissue evidence="1">Leaves</tissue>
    </source>
</reference>
<organism evidence="1 2">
    <name type="scientific">Cichorium intybus</name>
    <name type="common">Chicory</name>
    <dbReference type="NCBI Taxonomy" id="13427"/>
    <lineage>
        <taxon>Eukaryota</taxon>
        <taxon>Viridiplantae</taxon>
        <taxon>Streptophyta</taxon>
        <taxon>Embryophyta</taxon>
        <taxon>Tracheophyta</taxon>
        <taxon>Spermatophyta</taxon>
        <taxon>Magnoliopsida</taxon>
        <taxon>eudicotyledons</taxon>
        <taxon>Gunneridae</taxon>
        <taxon>Pentapetalae</taxon>
        <taxon>asterids</taxon>
        <taxon>campanulids</taxon>
        <taxon>Asterales</taxon>
        <taxon>Asteraceae</taxon>
        <taxon>Cichorioideae</taxon>
        <taxon>Cichorieae</taxon>
        <taxon>Cichoriinae</taxon>
        <taxon>Cichorium</taxon>
    </lineage>
</organism>
<protein>
    <submittedName>
        <fullName evidence="1">Uncharacterized protein</fullName>
    </submittedName>
</protein>
<proteinExistence type="predicted"/>
<reference evidence="2" key="1">
    <citation type="journal article" date="2022" name="Mol. Ecol. Resour.">
        <title>The genomes of chicory, endive, great burdock and yacon provide insights into Asteraceae palaeo-polyploidization history and plant inulin production.</title>
        <authorList>
            <person name="Fan W."/>
            <person name="Wang S."/>
            <person name="Wang H."/>
            <person name="Wang A."/>
            <person name="Jiang F."/>
            <person name="Liu H."/>
            <person name="Zhao H."/>
            <person name="Xu D."/>
            <person name="Zhang Y."/>
        </authorList>
    </citation>
    <scope>NUCLEOTIDE SEQUENCE [LARGE SCALE GENOMIC DNA]</scope>
    <source>
        <strain evidence="2">cv. Punajuju</strain>
    </source>
</reference>
<name>A0ACB9BIE8_CICIN</name>
<evidence type="ECO:0000313" key="2">
    <source>
        <dbReference type="Proteomes" id="UP001055811"/>
    </source>
</evidence>
<gene>
    <name evidence="1" type="ORF">L2E82_32653</name>
</gene>
<dbReference type="EMBL" id="CM042014">
    <property type="protein sequence ID" value="KAI3721636.1"/>
    <property type="molecule type" value="Genomic_DNA"/>
</dbReference>
<dbReference type="Proteomes" id="UP001055811">
    <property type="component" value="Linkage Group LG06"/>
</dbReference>